<organism evidence="3 4">
    <name type="scientific">Rhizoctonia solani</name>
    <dbReference type="NCBI Taxonomy" id="456999"/>
    <lineage>
        <taxon>Eukaryota</taxon>
        <taxon>Fungi</taxon>
        <taxon>Dikarya</taxon>
        <taxon>Basidiomycota</taxon>
        <taxon>Agaricomycotina</taxon>
        <taxon>Agaricomycetes</taxon>
        <taxon>Cantharellales</taxon>
        <taxon>Ceratobasidiaceae</taxon>
        <taxon>Rhizoctonia</taxon>
    </lineage>
</organism>
<evidence type="ECO:0000256" key="1">
    <source>
        <dbReference type="RuleBase" id="RU003682"/>
    </source>
</evidence>
<keyword evidence="1" id="KW-0560">Oxidoreductase</keyword>
<dbReference type="Pfam" id="PF03171">
    <property type="entry name" value="2OG-FeII_Oxy"/>
    <property type="match status" value="1"/>
</dbReference>
<dbReference type="Gene3D" id="2.60.120.330">
    <property type="entry name" value="B-lactam Antibiotic, Isopenicillin N Synthase, Chain"/>
    <property type="match status" value="1"/>
</dbReference>
<comment type="caution">
    <text evidence="3">The sequence shown here is derived from an EMBL/GenBank/DDBJ whole genome shotgun (WGS) entry which is preliminary data.</text>
</comment>
<keyword evidence="1" id="KW-0408">Iron</keyword>
<dbReference type="SUPFAM" id="SSF51197">
    <property type="entry name" value="Clavaminate synthase-like"/>
    <property type="match status" value="1"/>
</dbReference>
<dbReference type="Pfam" id="PF14226">
    <property type="entry name" value="DIOX_N"/>
    <property type="match status" value="1"/>
</dbReference>
<evidence type="ECO:0000259" key="2">
    <source>
        <dbReference type="PROSITE" id="PS51471"/>
    </source>
</evidence>
<feature type="domain" description="Fe2OG dioxygenase" evidence="2">
    <location>
        <begin position="202"/>
        <end position="317"/>
    </location>
</feature>
<gene>
    <name evidence="3" type="ORF">RDB_LOCUS45296</name>
</gene>
<dbReference type="InterPro" id="IPR026992">
    <property type="entry name" value="DIOX_N"/>
</dbReference>
<dbReference type="InterPro" id="IPR005123">
    <property type="entry name" value="Oxoglu/Fe-dep_dioxygenase_dom"/>
</dbReference>
<protein>
    <recommendedName>
        <fullName evidence="2">Fe2OG dioxygenase domain-containing protein</fullName>
    </recommendedName>
</protein>
<dbReference type="InterPro" id="IPR050231">
    <property type="entry name" value="Iron_ascorbate_oxido_reductase"/>
</dbReference>
<proteinExistence type="inferred from homology"/>
<dbReference type="PROSITE" id="PS51471">
    <property type="entry name" value="FE2OG_OXY"/>
    <property type="match status" value="1"/>
</dbReference>
<dbReference type="EMBL" id="CAJNJQ010000898">
    <property type="protein sequence ID" value="CAE7107245.1"/>
    <property type="molecule type" value="Genomic_DNA"/>
</dbReference>
<dbReference type="AlphaFoldDB" id="A0A8H3DWN3"/>
<keyword evidence="1" id="KW-0479">Metal-binding</keyword>
<name>A0A8H3DWN3_9AGAM</name>
<evidence type="ECO:0000313" key="3">
    <source>
        <dbReference type="EMBL" id="CAE7107245.1"/>
    </source>
</evidence>
<comment type="similarity">
    <text evidence="1">Belongs to the iron/ascorbate-dependent oxidoreductase family.</text>
</comment>
<accession>A0A8H3DWN3</accession>
<dbReference type="GO" id="GO:0046872">
    <property type="term" value="F:metal ion binding"/>
    <property type="evidence" value="ECO:0007669"/>
    <property type="project" value="UniProtKB-KW"/>
</dbReference>
<reference evidence="3" key="1">
    <citation type="submission" date="2021-01" db="EMBL/GenBank/DDBJ databases">
        <authorList>
            <person name="Kaushik A."/>
        </authorList>
    </citation>
    <scope>NUCLEOTIDE SEQUENCE</scope>
    <source>
        <strain evidence="3">AG5</strain>
    </source>
</reference>
<dbReference type="Proteomes" id="UP000663827">
    <property type="component" value="Unassembled WGS sequence"/>
</dbReference>
<dbReference type="PRINTS" id="PR00682">
    <property type="entry name" value="IPNSYNTHASE"/>
</dbReference>
<evidence type="ECO:0000313" key="4">
    <source>
        <dbReference type="Proteomes" id="UP000663827"/>
    </source>
</evidence>
<sequence length="368" mass="41317">MSSTISTTTNGSVPLPAPNTALPLDADTLPIIDISSYVPNHPNNTPETRRQTAEALHAACRDFGFFYLNIASLIEESETNELAELGHRFFKLKQEVKDALHIQNQDLARGYQRLGENITQGKIDVHEGLDFYAPVAKPDKTRPLWGENQWPSDEDLPGFRTAYEKWVDQMKDLGFVVMEAMADGLGLTKEEWLDLRAKIDNSFWVMRVIGYPPLKNEGDGISCGAHKDYGCLTLLFADPTPKALQVFRHAAKTENVEEAGPGEWINADPIPGCVVCNIGEMWEIWTNGLYKSTIHRVIHRGTNFRVSSLSVPFFFEPNFDALVEPLPAVFRLPEVRGGTEEKYKSVIYGDFLYKKVSNNFSLGKGQYD</sequence>
<dbReference type="PANTHER" id="PTHR47990">
    <property type="entry name" value="2-OXOGLUTARATE (2OG) AND FE(II)-DEPENDENT OXYGENASE SUPERFAMILY PROTEIN-RELATED"/>
    <property type="match status" value="1"/>
</dbReference>
<dbReference type="GO" id="GO:0016491">
    <property type="term" value="F:oxidoreductase activity"/>
    <property type="evidence" value="ECO:0007669"/>
    <property type="project" value="UniProtKB-KW"/>
</dbReference>
<dbReference type="InterPro" id="IPR027443">
    <property type="entry name" value="IPNS-like_sf"/>
</dbReference>
<dbReference type="InterPro" id="IPR044861">
    <property type="entry name" value="IPNS-like_FE2OG_OXY"/>
</dbReference>